<organism evidence="3 4">
    <name type="scientific">Flaviaesturariibacter flavus</name>
    <dbReference type="NCBI Taxonomy" id="2502780"/>
    <lineage>
        <taxon>Bacteria</taxon>
        <taxon>Pseudomonadati</taxon>
        <taxon>Bacteroidota</taxon>
        <taxon>Chitinophagia</taxon>
        <taxon>Chitinophagales</taxon>
        <taxon>Chitinophagaceae</taxon>
        <taxon>Flaviaestuariibacter</taxon>
    </lineage>
</organism>
<dbReference type="EMBL" id="SJZI01000008">
    <property type="protein sequence ID" value="TCJ17708.1"/>
    <property type="molecule type" value="Genomic_DNA"/>
</dbReference>
<keyword evidence="4" id="KW-1185">Reference proteome</keyword>
<keyword evidence="2" id="KW-0732">Signal</keyword>
<sequence>MKLLLSIILLLLAASPQRAGAQVYDSAFLRVHYNFYFRSDTTKTPYLNDVFVLDVGKRYTKFLSANRMIIDSMLTEQFNRQKNDESGSYKIDLRNAPVSGSTVVMLRSTRTNVFTVADKLGFYNYRYIDTLKQVAWQILTDTLNIFGYHCIRATTSFRGRNYEAWFTPQIPVSAGPHKFFGLPGLILRICDSEKLFDYQVSALRVLKQPAPVFITQSNFSFISRKEHRRLTRFMIEDPDGFSASQGITYHTKSVDGQTNPPPPPKRKYMPLELE</sequence>
<protein>
    <submittedName>
        <fullName evidence="3">GLPGLI family protein</fullName>
    </submittedName>
</protein>
<dbReference type="InterPro" id="IPR005901">
    <property type="entry name" value="GLPGLI"/>
</dbReference>
<dbReference type="RefSeq" id="WP_131447785.1">
    <property type="nucleotide sequence ID" value="NZ_SJZI01000008.1"/>
</dbReference>
<proteinExistence type="predicted"/>
<evidence type="ECO:0000313" key="3">
    <source>
        <dbReference type="EMBL" id="TCJ17708.1"/>
    </source>
</evidence>
<dbReference type="OrthoDB" id="1440774at2"/>
<gene>
    <name evidence="3" type="ORF">EPD60_05830</name>
</gene>
<accession>A0A4R1BKG2</accession>
<reference evidence="3 4" key="1">
    <citation type="submission" date="2019-03" db="EMBL/GenBank/DDBJ databases">
        <authorList>
            <person name="Kim M.K.M."/>
        </authorList>
    </citation>
    <scope>NUCLEOTIDE SEQUENCE [LARGE SCALE GENOMIC DNA]</scope>
    <source>
        <strain evidence="3 4">17J68-12</strain>
    </source>
</reference>
<dbReference type="Proteomes" id="UP000295334">
    <property type="component" value="Unassembled WGS sequence"/>
</dbReference>
<evidence type="ECO:0000256" key="1">
    <source>
        <dbReference type="SAM" id="MobiDB-lite"/>
    </source>
</evidence>
<feature type="signal peptide" evidence="2">
    <location>
        <begin position="1"/>
        <end position="21"/>
    </location>
</feature>
<comment type="caution">
    <text evidence="3">The sequence shown here is derived from an EMBL/GenBank/DDBJ whole genome shotgun (WGS) entry which is preliminary data.</text>
</comment>
<dbReference type="AlphaFoldDB" id="A0A4R1BKG2"/>
<dbReference type="NCBIfam" id="TIGR01200">
    <property type="entry name" value="GLPGLI"/>
    <property type="match status" value="1"/>
</dbReference>
<evidence type="ECO:0000256" key="2">
    <source>
        <dbReference type="SAM" id="SignalP"/>
    </source>
</evidence>
<dbReference type="Pfam" id="PF09697">
    <property type="entry name" value="Porph_ging"/>
    <property type="match status" value="1"/>
</dbReference>
<feature type="region of interest" description="Disordered" evidence="1">
    <location>
        <begin position="251"/>
        <end position="274"/>
    </location>
</feature>
<name>A0A4R1BKG2_9BACT</name>
<feature type="chain" id="PRO_5020970143" evidence="2">
    <location>
        <begin position="22"/>
        <end position="274"/>
    </location>
</feature>
<evidence type="ECO:0000313" key="4">
    <source>
        <dbReference type="Proteomes" id="UP000295334"/>
    </source>
</evidence>